<gene>
    <name evidence="2" type="ORF">EZS27_044154</name>
</gene>
<evidence type="ECO:0000313" key="2">
    <source>
        <dbReference type="EMBL" id="KAA6304201.1"/>
    </source>
</evidence>
<reference evidence="2" key="1">
    <citation type="submission" date="2019-03" db="EMBL/GenBank/DDBJ databases">
        <title>Single cell metagenomics reveals metabolic interactions within the superorganism composed of flagellate Streblomastix strix and complex community of Bacteroidetes bacteria on its surface.</title>
        <authorList>
            <person name="Treitli S.C."/>
            <person name="Kolisko M."/>
            <person name="Husnik F."/>
            <person name="Keeling P."/>
            <person name="Hampl V."/>
        </authorList>
    </citation>
    <scope>NUCLEOTIDE SEQUENCE</scope>
    <source>
        <strain evidence="2">STM</strain>
    </source>
</reference>
<dbReference type="InterPro" id="IPR036397">
    <property type="entry name" value="RNaseH_sf"/>
</dbReference>
<sequence length="95" mass="10814">MAAAVIFPNDFQNEYLNDSKQLSEQQRYALHDVIQQNALAWAISIALPEKIDKINILNASFLAMQRAIDALRIRPKHLLIDGNHFAIIPFSLVEE</sequence>
<organism evidence="2">
    <name type="scientific">termite gut metagenome</name>
    <dbReference type="NCBI Taxonomy" id="433724"/>
    <lineage>
        <taxon>unclassified sequences</taxon>
        <taxon>metagenomes</taxon>
        <taxon>organismal metagenomes</taxon>
    </lineage>
</organism>
<dbReference type="EMBL" id="SNRY01011702">
    <property type="protein sequence ID" value="KAA6304201.1"/>
    <property type="molecule type" value="Genomic_DNA"/>
</dbReference>
<dbReference type="Gene3D" id="3.30.420.10">
    <property type="entry name" value="Ribonuclease H-like superfamily/Ribonuclease H"/>
    <property type="match status" value="1"/>
</dbReference>
<protein>
    <submittedName>
        <fullName evidence="2">Ribonuclease HII</fullName>
        <ecNumber evidence="2">3.1.26.4</ecNumber>
    </submittedName>
</protein>
<dbReference type="Pfam" id="PF01351">
    <property type="entry name" value="RNase_HII"/>
    <property type="match status" value="1"/>
</dbReference>
<dbReference type="PROSITE" id="PS51975">
    <property type="entry name" value="RNASE_H_2"/>
    <property type="match status" value="1"/>
</dbReference>
<comment type="caution">
    <text evidence="2">The sequence shown here is derived from an EMBL/GenBank/DDBJ whole genome shotgun (WGS) entry which is preliminary data.</text>
</comment>
<accession>A0A5J4P681</accession>
<proteinExistence type="predicted"/>
<dbReference type="GO" id="GO:0004523">
    <property type="term" value="F:RNA-DNA hybrid ribonuclease activity"/>
    <property type="evidence" value="ECO:0007669"/>
    <property type="project" value="UniProtKB-EC"/>
</dbReference>
<dbReference type="EC" id="3.1.26.4" evidence="2"/>
<name>A0A5J4P681_9ZZZZ</name>
<evidence type="ECO:0000259" key="1">
    <source>
        <dbReference type="PROSITE" id="PS51975"/>
    </source>
</evidence>
<feature type="domain" description="RNase H type-2" evidence="1">
    <location>
        <begin position="1"/>
        <end position="95"/>
    </location>
</feature>
<dbReference type="GO" id="GO:0003676">
    <property type="term" value="F:nucleic acid binding"/>
    <property type="evidence" value="ECO:0007669"/>
    <property type="project" value="InterPro"/>
</dbReference>
<dbReference type="InterPro" id="IPR024567">
    <property type="entry name" value="RNase_HII/HIII_dom"/>
</dbReference>
<keyword evidence="2" id="KW-0378">Hydrolase</keyword>
<dbReference type="AlphaFoldDB" id="A0A5J4P681"/>
<dbReference type="SUPFAM" id="SSF53098">
    <property type="entry name" value="Ribonuclease H-like"/>
    <property type="match status" value="1"/>
</dbReference>
<dbReference type="InterPro" id="IPR012337">
    <property type="entry name" value="RNaseH-like_sf"/>
</dbReference>